<dbReference type="EMBL" id="CADILN010000002">
    <property type="protein sequence ID" value="CAB4048641.1"/>
    <property type="molecule type" value="Genomic_DNA"/>
</dbReference>
<dbReference type="PROSITE" id="PS50850">
    <property type="entry name" value="MFS"/>
    <property type="match status" value="1"/>
</dbReference>
<dbReference type="PANTHER" id="PTHR11662:SF399">
    <property type="entry name" value="FI19708P1-RELATED"/>
    <property type="match status" value="1"/>
</dbReference>
<feature type="transmembrane region" description="Helical" evidence="5">
    <location>
        <begin position="80"/>
        <end position="107"/>
    </location>
</feature>
<reference evidence="7 8" key="1">
    <citation type="submission" date="2020-04" db="EMBL/GenBank/DDBJ databases">
        <authorList>
            <person name="De Canck E."/>
        </authorList>
    </citation>
    <scope>NUCLEOTIDE SEQUENCE [LARGE SCALE GENOMIC DNA]</scope>
    <source>
        <strain evidence="7 8">LMG 9964</strain>
    </source>
</reference>
<dbReference type="GO" id="GO:0022857">
    <property type="term" value="F:transmembrane transporter activity"/>
    <property type="evidence" value="ECO:0007669"/>
    <property type="project" value="InterPro"/>
</dbReference>
<evidence type="ECO:0000256" key="4">
    <source>
        <dbReference type="ARBA" id="ARBA00023136"/>
    </source>
</evidence>
<evidence type="ECO:0000256" key="2">
    <source>
        <dbReference type="ARBA" id="ARBA00022692"/>
    </source>
</evidence>
<gene>
    <name evidence="7" type="primary">exuT_2</name>
    <name evidence="7" type="ORF">LMG9964_02282</name>
</gene>
<comment type="subcellular location">
    <subcellularLocation>
        <location evidence="1">Membrane</location>
        <topology evidence="1">Multi-pass membrane protein</topology>
    </subcellularLocation>
</comment>
<evidence type="ECO:0000313" key="8">
    <source>
        <dbReference type="Proteomes" id="UP000494102"/>
    </source>
</evidence>
<keyword evidence="4 5" id="KW-0472">Membrane</keyword>
<dbReference type="InterPro" id="IPR020846">
    <property type="entry name" value="MFS_dom"/>
</dbReference>
<dbReference type="InterPro" id="IPR011701">
    <property type="entry name" value="MFS"/>
</dbReference>
<proteinExistence type="predicted"/>
<organism evidence="7 8">
    <name type="scientific">Paraburkholderia phenoliruptrix</name>
    <dbReference type="NCBI Taxonomy" id="252970"/>
    <lineage>
        <taxon>Bacteria</taxon>
        <taxon>Pseudomonadati</taxon>
        <taxon>Pseudomonadota</taxon>
        <taxon>Betaproteobacteria</taxon>
        <taxon>Burkholderiales</taxon>
        <taxon>Burkholderiaceae</taxon>
        <taxon>Paraburkholderia</taxon>
    </lineage>
</organism>
<dbReference type="InterPro" id="IPR050382">
    <property type="entry name" value="MFS_Na/Anion_cotransporter"/>
</dbReference>
<feature type="domain" description="Major facilitator superfamily (MFS) profile" evidence="6">
    <location>
        <begin position="10"/>
        <end position="149"/>
    </location>
</feature>
<dbReference type="InterPro" id="IPR036259">
    <property type="entry name" value="MFS_trans_sf"/>
</dbReference>
<feature type="transmembrane region" description="Helical" evidence="5">
    <location>
        <begin position="47"/>
        <end position="68"/>
    </location>
</feature>
<keyword evidence="3 5" id="KW-1133">Transmembrane helix</keyword>
<dbReference type="Gene3D" id="1.20.1250.20">
    <property type="entry name" value="MFS general substrate transporter like domains"/>
    <property type="match status" value="1"/>
</dbReference>
<keyword evidence="2 5" id="KW-0812">Transmembrane</keyword>
<evidence type="ECO:0000313" key="7">
    <source>
        <dbReference type="EMBL" id="CAB4048641.1"/>
    </source>
</evidence>
<evidence type="ECO:0000256" key="3">
    <source>
        <dbReference type="ARBA" id="ARBA00022989"/>
    </source>
</evidence>
<dbReference type="AlphaFoldDB" id="A0A6J5K3U3"/>
<name>A0A6J5K3U3_9BURK</name>
<dbReference type="Proteomes" id="UP000494102">
    <property type="component" value="Unassembled WGS sequence"/>
</dbReference>
<dbReference type="Pfam" id="PF07690">
    <property type="entry name" value="MFS_1"/>
    <property type="match status" value="1"/>
</dbReference>
<dbReference type="SUPFAM" id="SSF103473">
    <property type="entry name" value="MFS general substrate transporter"/>
    <property type="match status" value="1"/>
</dbReference>
<dbReference type="PANTHER" id="PTHR11662">
    <property type="entry name" value="SOLUTE CARRIER FAMILY 17"/>
    <property type="match status" value="1"/>
</dbReference>
<evidence type="ECO:0000259" key="6">
    <source>
        <dbReference type="PROSITE" id="PS50850"/>
    </source>
</evidence>
<dbReference type="GeneID" id="27797279"/>
<evidence type="ECO:0000256" key="1">
    <source>
        <dbReference type="ARBA" id="ARBA00004141"/>
    </source>
</evidence>
<dbReference type="RefSeq" id="WP_015002894.1">
    <property type="nucleotide sequence ID" value="NZ_CADILN010000002.1"/>
</dbReference>
<sequence length="149" mass="16532">MVKHHYRWIVGILLFCAGGLNYVDRAAMSVAAPFIRADLHLNDYQMGLLFSAFFTGYCVFCFVGGWCADKFGPRRVFASAALFWSLFCAATAAMSSFAGLLTVRVLFGIGEGPMSTTINKSITNWFPREEAARAVGFIAIGQPRRSRRR</sequence>
<protein>
    <submittedName>
        <fullName evidence="7">Hexuronate transporter</fullName>
    </submittedName>
</protein>
<evidence type="ECO:0000256" key="5">
    <source>
        <dbReference type="SAM" id="Phobius"/>
    </source>
</evidence>
<accession>A0A6J5K3U3</accession>
<dbReference type="GO" id="GO:0016020">
    <property type="term" value="C:membrane"/>
    <property type="evidence" value="ECO:0007669"/>
    <property type="project" value="UniProtKB-SubCell"/>
</dbReference>